<organism evidence="2 3">
    <name type="scientific">Aureispira anguillae</name>
    <dbReference type="NCBI Taxonomy" id="2864201"/>
    <lineage>
        <taxon>Bacteria</taxon>
        <taxon>Pseudomonadati</taxon>
        <taxon>Bacteroidota</taxon>
        <taxon>Saprospiria</taxon>
        <taxon>Saprospirales</taxon>
        <taxon>Saprospiraceae</taxon>
        <taxon>Aureispira</taxon>
    </lineage>
</organism>
<evidence type="ECO:0000256" key="1">
    <source>
        <dbReference type="SAM" id="Phobius"/>
    </source>
</evidence>
<accession>A0A915YBT1</accession>
<dbReference type="Proteomes" id="UP001060919">
    <property type="component" value="Chromosome"/>
</dbReference>
<dbReference type="KEGG" id="aup:AsAng_0008930"/>
<evidence type="ECO:0000313" key="3">
    <source>
        <dbReference type="Proteomes" id="UP001060919"/>
    </source>
</evidence>
<dbReference type="EMBL" id="AP026867">
    <property type="protein sequence ID" value="BDS10185.1"/>
    <property type="molecule type" value="Genomic_DNA"/>
</dbReference>
<proteinExistence type="predicted"/>
<dbReference type="SUPFAM" id="SSF48452">
    <property type="entry name" value="TPR-like"/>
    <property type="match status" value="1"/>
</dbReference>
<keyword evidence="1" id="KW-1133">Transmembrane helix</keyword>
<gene>
    <name evidence="2" type="ORF">AsAng_0008930</name>
</gene>
<protein>
    <recommendedName>
        <fullName evidence="4">Tetratricopeptide repeat-containing protein</fullName>
    </recommendedName>
</protein>
<evidence type="ECO:0008006" key="4">
    <source>
        <dbReference type="Google" id="ProtNLM"/>
    </source>
</evidence>
<keyword evidence="1" id="KW-0812">Transmembrane</keyword>
<name>A0A915YBT1_9BACT</name>
<reference evidence="2" key="1">
    <citation type="submission" date="2022-09" db="EMBL/GenBank/DDBJ databases">
        <title>Aureispira anguillicida sp. nov., isolated from Leptocephalus of Japanese eel Anguilla japonica.</title>
        <authorList>
            <person name="Yuasa K."/>
            <person name="Mekata T."/>
            <person name="Ikunari K."/>
        </authorList>
    </citation>
    <scope>NUCLEOTIDE SEQUENCE</scope>
    <source>
        <strain evidence="2">EL160426</strain>
    </source>
</reference>
<feature type="transmembrane region" description="Helical" evidence="1">
    <location>
        <begin position="84"/>
        <end position="103"/>
    </location>
</feature>
<keyword evidence="1" id="KW-0472">Membrane</keyword>
<evidence type="ECO:0000313" key="2">
    <source>
        <dbReference type="EMBL" id="BDS10185.1"/>
    </source>
</evidence>
<dbReference type="AlphaFoldDB" id="A0A915YBT1"/>
<dbReference type="RefSeq" id="WP_264791518.1">
    <property type="nucleotide sequence ID" value="NZ_AP026867.1"/>
</dbReference>
<dbReference type="Gene3D" id="1.25.40.10">
    <property type="entry name" value="Tetratricopeptide repeat domain"/>
    <property type="match status" value="1"/>
</dbReference>
<sequence length="254" mass="29501">MTEEQQFEQIERYLNQQLTKEETKAFEQLIAKDSALAQEVTLHQEMAAFLSDQQAFDLEKKLSAIGEDFSKMHQKSATTSTRKWYYWLAAASFLLILTFAWWYNQAEKTSQELFAAHYQTYISDELERSTPHPLSDHLTTGINAYIQKDYKVAIEQLQQALQIANTPNNSHENILFHLAMSNIELKNYALAKGYLNQVLTLNKSIYAQQSYWYLALIELQEGNRSNSKMALEQLLRISERGKYALQAKQLLQEL</sequence>
<keyword evidence="3" id="KW-1185">Reference proteome</keyword>
<dbReference type="InterPro" id="IPR011990">
    <property type="entry name" value="TPR-like_helical_dom_sf"/>
</dbReference>